<dbReference type="PANTHER" id="PTHR24136">
    <property type="entry name" value="SOWAH (DROSOPHILA) HOMOLOG"/>
    <property type="match status" value="1"/>
</dbReference>
<sequence>MEFKSKAFSEYAVKVPGDVDPSKVQVFRPSLIAKSRLNDITIPDPTPEWMCDAFYDISAQLGPILEKDSVRSFLRLFVNEPGMSWDFAITAQTLTYMVGYNSLRCAKVALEGKAPELNRRRANPNCINPYGYFPLHEAAERFSIDMIKLLFRHGASANVRTIGANIIEDLLPLHVAVDNTCLHKYLEDNMYPIQYHQNYIYKLIHLLCLPEMKIFLETTRLLATRTDNLIDVLWKYMEDGKLIQSAVLLLSAQEQIRGGCSTKINGNNKQGGFNILMHRIMRNSIALRWEKSENGNSRKQLEEKRALLDCTALLIDIIYQAGEVLSAYIQTHSEVPHVNVLDRVSSILGEFGFHTTGGIIDANNLHPYDCNMTGNDLRRTDVTKAITETANLHDAKGKTQRKKLPKGWDPTYMKRRFFPFWRSVLRSQSPLKIYPRYAATDADSFPDIELFNTNPSISSSSTSIPNRKMSLVGRAPQLASNLHSMRLYATAATKLLKVLKNA</sequence>
<dbReference type="Proteomes" id="UP000807115">
    <property type="component" value="Chromosome 4"/>
</dbReference>
<accession>A0A921R5B8</accession>
<dbReference type="PANTHER" id="PTHR24136:SF54">
    <property type="match status" value="1"/>
</dbReference>
<protein>
    <submittedName>
        <fullName evidence="5">Uncharacterized protein</fullName>
    </submittedName>
</protein>
<keyword evidence="2" id="KW-0677">Repeat</keyword>
<proteinExistence type="inferred from homology"/>
<evidence type="ECO:0000256" key="1">
    <source>
        <dbReference type="ARBA" id="ARBA00005949"/>
    </source>
</evidence>
<dbReference type="EMBL" id="CM027683">
    <property type="protein sequence ID" value="KAG0533343.1"/>
    <property type="molecule type" value="Genomic_DNA"/>
</dbReference>
<dbReference type="PROSITE" id="PS50297">
    <property type="entry name" value="ANK_REP_REGION"/>
    <property type="match status" value="1"/>
</dbReference>
<comment type="caution">
    <text evidence="5">The sequence shown here is derived from an EMBL/GenBank/DDBJ whole genome shotgun (WGS) entry which is preliminary data.</text>
</comment>
<dbReference type="SUPFAM" id="SSF48403">
    <property type="entry name" value="Ankyrin repeat"/>
    <property type="match status" value="1"/>
</dbReference>
<reference evidence="5" key="1">
    <citation type="journal article" date="2019" name="BMC Genomics">
        <title>A new reference genome for Sorghum bicolor reveals high levels of sequence similarity between sweet and grain genotypes: implications for the genetics of sugar metabolism.</title>
        <authorList>
            <person name="Cooper E.A."/>
            <person name="Brenton Z.W."/>
            <person name="Flinn B.S."/>
            <person name="Jenkins J."/>
            <person name="Shu S."/>
            <person name="Flowers D."/>
            <person name="Luo F."/>
            <person name="Wang Y."/>
            <person name="Xia P."/>
            <person name="Barry K."/>
            <person name="Daum C."/>
            <person name="Lipzen A."/>
            <person name="Yoshinaga Y."/>
            <person name="Schmutz J."/>
            <person name="Saski C."/>
            <person name="Vermerris W."/>
            <person name="Kresovich S."/>
        </authorList>
    </citation>
    <scope>NUCLEOTIDE SEQUENCE</scope>
</reference>
<keyword evidence="3 4" id="KW-0040">ANK repeat</keyword>
<evidence type="ECO:0000256" key="4">
    <source>
        <dbReference type="PROSITE-ProRule" id="PRU00023"/>
    </source>
</evidence>
<evidence type="ECO:0000256" key="3">
    <source>
        <dbReference type="ARBA" id="ARBA00023043"/>
    </source>
</evidence>
<feature type="repeat" description="ANK" evidence="4">
    <location>
        <begin position="130"/>
        <end position="162"/>
    </location>
</feature>
<dbReference type="Pfam" id="PF00023">
    <property type="entry name" value="Ank"/>
    <property type="match status" value="1"/>
</dbReference>
<reference evidence="5" key="2">
    <citation type="submission" date="2020-10" db="EMBL/GenBank/DDBJ databases">
        <authorList>
            <person name="Cooper E.A."/>
            <person name="Brenton Z.W."/>
            <person name="Flinn B.S."/>
            <person name="Jenkins J."/>
            <person name="Shu S."/>
            <person name="Flowers D."/>
            <person name="Luo F."/>
            <person name="Wang Y."/>
            <person name="Xia P."/>
            <person name="Barry K."/>
            <person name="Daum C."/>
            <person name="Lipzen A."/>
            <person name="Yoshinaga Y."/>
            <person name="Schmutz J."/>
            <person name="Saski C."/>
            <person name="Vermerris W."/>
            <person name="Kresovich S."/>
        </authorList>
    </citation>
    <scope>NUCLEOTIDE SEQUENCE</scope>
</reference>
<organism evidence="5 6">
    <name type="scientific">Sorghum bicolor</name>
    <name type="common">Sorghum</name>
    <name type="synonym">Sorghum vulgare</name>
    <dbReference type="NCBI Taxonomy" id="4558"/>
    <lineage>
        <taxon>Eukaryota</taxon>
        <taxon>Viridiplantae</taxon>
        <taxon>Streptophyta</taxon>
        <taxon>Embryophyta</taxon>
        <taxon>Tracheophyta</taxon>
        <taxon>Spermatophyta</taxon>
        <taxon>Magnoliopsida</taxon>
        <taxon>Liliopsida</taxon>
        <taxon>Poales</taxon>
        <taxon>Poaceae</taxon>
        <taxon>PACMAD clade</taxon>
        <taxon>Panicoideae</taxon>
        <taxon>Andropogonodae</taxon>
        <taxon>Andropogoneae</taxon>
        <taxon>Sorghinae</taxon>
        <taxon>Sorghum</taxon>
    </lineage>
</organism>
<evidence type="ECO:0000313" key="5">
    <source>
        <dbReference type="EMBL" id="KAG0533343.1"/>
    </source>
</evidence>
<name>A0A921R5B8_SORBI</name>
<dbReference type="InterPro" id="IPR002110">
    <property type="entry name" value="Ankyrin_rpt"/>
</dbReference>
<evidence type="ECO:0000313" key="6">
    <source>
        <dbReference type="Proteomes" id="UP000807115"/>
    </source>
</evidence>
<dbReference type="InterPro" id="IPR051573">
    <property type="entry name" value="Ankyrin-SOCS_box_domain"/>
</dbReference>
<dbReference type="AlphaFoldDB" id="A0A921R5B8"/>
<dbReference type="InterPro" id="IPR036770">
    <property type="entry name" value="Ankyrin_rpt-contain_sf"/>
</dbReference>
<dbReference type="Gene3D" id="1.25.40.20">
    <property type="entry name" value="Ankyrin repeat-containing domain"/>
    <property type="match status" value="1"/>
</dbReference>
<comment type="similarity">
    <text evidence="1">Belongs to the ankyrin SOCS box (ASB) family.</text>
</comment>
<gene>
    <name evidence="5" type="ORF">BDA96_04G185400</name>
</gene>
<evidence type="ECO:0000256" key="2">
    <source>
        <dbReference type="ARBA" id="ARBA00022737"/>
    </source>
</evidence>
<dbReference type="PROSITE" id="PS50088">
    <property type="entry name" value="ANK_REPEAT"/>
    <property type="match status" value="1"/>
</dbReference>